<proteinExistence type="predicted"/>
<name>A0A165I8S1_9BASI</name>
<sequence length="450" mass="47438">MTVSDSTAAGPKSPIALAIASSLLIIIHTNDHLSSPNTTTILLPTTLPASKVLRSKTTTHEAEMSNTNLTQLASGDVGPHDAELAKVYARNDPVTDTDAEDLASIVDGTEGADTASNPVSAGIAGGPYDFNTLFAARLRSDTNTNAVTASSLASAGSAGSAHDFSTILAARLRSDTSLDANTASNPVSAGSAGGPYDFNTLSDVRLRDVAPGEASIRLREADLAIMAAFLKGNLDADTASHLASAGTAGGPYNFNTLLTTSTDRVYLTDERIANLQVRIDFYESFLRKVIPKFPAQGVAIQGRLAEIALMRIALDSQSAEGGTDAPPSYDPAWLDTFVPQDAATHPNPTPIHPSTPLRFIGAPKTQPILPPASVDSPPSASNTQAVVDAENDKKFSHDISVYMSSAAARKYRKERNAAFKRYHEEHNIPTLGERISQWWSSGHSQSGICV</sequence>
<reference evidence="1 2" key="1">
    <citation type="journal article" date="2016" name="Mol. Biol. Evol.">
        <title>Comparative Genomics of Early-Diverging Mushroom-Forming Fungi Provides Insights into the Origins of Lignocellulose Decay Capabilities.</title>
        <authorList>
            <person name="Nagy L.G."/>
            <person name="Riley R."/>
            <person name="Tritt A."/>
            <person name="Adam C."/>
            <person name="Daum C."/>
            <person name="Floudas D."/>
            <person name="Sun H."/>
            <person name="Yadav J.S."/>
            <person name="Pangilinan J."/>
            <person name="Larsson K.H."/>
            <person name="Matsuura K."/>
            <person name="Barry K."/>
            <person name="Labutti K."/>
            <person name="Kuo R."/>
            <person name="Ohm R.A."/>
            <person name="Bhattacharya S.S."/>
            <person name="Shirouzu T."/>
            <person name="Yoshinaga Y."/>
            <person name="Martin F.M."/>
            <person name="Grigoriev I.V."/>
            <person name="Hibbett D.S."/>
        </authorList>
    </citation>
    <scope>NUCLEOTIDE SEQUENCE [LARGE SCALE GENOMIC DNA]</scope>
    <source>
        <strain evidence="1 2">HHB12733</strain>
    </source>
</reference>
<dbReference type="InParanoid" id="A0A165I8S1"/>
<dbReference type="AlphaFoldDB" id="A0A165I8S1"/>
<dbReference type="EMBL" id="KV423932">
    <property type="protein sequence ID" value="KZT60269.1"/>
    <property type="molecule type" value="Genomic_DNA"/>
</dbReference>
<gene>
    <name evidence="1" type="ORF">CALCODRAFT_533049</name>
</gene>
<accession>A0A165I8S1</accession>
<evidence type="ECO:0000313" key="1">
    <source>
        <dbReference type="EMBL" id="KZT60269.1"/>
    </source>
</evidence>
<keyword evidence="2" id="KW-1185">Reference proteome</keyword>
<evidence type="ECO:0000313" key="2">
    <source>
        <dbReference type="Proteomes" id="UP000076842"/>
    </source>
</evidence>
<protein>
    <submittedName>
        <fullName evidence="1">Uncharacterized protein</fullName>
    </submittedName>
</protein>
<organism evidence="1 2">
    <name type="scientific">Calocera cornea HHB12733</name>
    <dbReference type="NCBI Taxonomy" id="1353952"/>
    <lineage>
        <taxon>Eukaryota</taxon>
        <taxon>Fungi</taxon>
        <taxon>Dikarya</taxon>
        <taxon>Basidiomycota</taxon>
        <taxon>Agaricomycotina</taxon>
        <taxon>Dacrymycetes</taxon>
        <taxon>Dacrymycetales</taxon>
        <taxon>Dacrymycetaceae</taxon>
        <taxon>Calocera</taxon>
    </lineage>
</organism>
<dbReference type="Proteomes" id="UP000076842">
    <property type="component" value="Unassembled WGS sequence"/>
</dbReference>